<dbReference type="Gene3D" id="3.100.10.10">
    <property type="match status" value="1"/>
</dbReference>
<protein>
    <submittedName>
        <fullName evidence="6">Ribosomal protein L15</fullName>
    </submittedName>
</protein>
<organism evidence="6 7">
    <name type="scientific">Plasmodium vivax North Korean</name>
    <dbReference type="NCBI Taxonomy" id="1035514"/>
    <lineage>
        <taxon>Eukaryota</taxon>
        <taxon>Sar</taxon>
        <taxon>Alveolata</taxon>
        <taxon>Apicomplexa</taxon>
        <taxon>Aconoidasida</taxon>
        <taxon>Haemosporida</taxon>
        <taxon>Plasmodiidae</taxon>
        <taxon>Plasmodium</taxon>
        <taxon>Plasmodium (Plasmodium)</taxon>
    </lineage>
</organism>
<feature type="compositionally biased region" description="Basic residues" evidence="4">
    <location>
        <begin position="136"/>
        <end position="145"/>
    </location>
</feature>
<evidence type="ECO:0000256" key="4">
    <source>
        <dbReference type="SAM" id="MobiDB-lite"/>
    </source>
</evidence>
<dbReference type="GO" id="GO:0005762">
    <property type="term" value="C:mitochondrial large ribosomal subunit"/>
    <property type="evidence" value="ECO:0007669"/>
    <property type="project" value="TreeGrafter"/>
</dbReference>
<accession>A0A0J9TNU8</accession>
<dbReference type="GO" id="GO:0006412">
    <property type="term" value="P:translation"/>
    <property type="evidence" value="ECO:0007669"/>
    <property type="project" value="InterPro"/>
</dbReference>
<dbReference type="GO" id="GO:0003735">
    <property type="term" value="F:structural constituent of ribosome"/>
    <property type="evidence" value="ECO:0007669"/>
    <property type="project" value="InterPro"/>
</dbReference>
<keyword evidence="3" id="KW-0687">Ribonucleoprotein</keyword>
<evidence type="ECO:0000256" key="1">
    <source>
        <dbReference type="ARBA" id="ARBA00007320"/>
    </source>
</evidence>
<dbReference type="PANTHER" id="PTHR12934">
    <property type="entry name" value="50S RIBOSOMAL PROTEIN L15"/>
    <property type="match status" value="1"/>
</dbReference>
<name>A0A0J9TNU8_PLAVI</name>
<keyword evidence="2 6" id="KW-0689">Ribosomal protein</keyword>
<comment type="similarity">
    <text evidence="1">Belongs to the universal ribosomal protein uL15 family.</text>
</comment>
<feature type="region of interest" description="Disordered" evidence="4">
    <location>
        <begin position="322"/>
        <end position="346"/>
    </location>
</feature>
<dbReference type="Pfam" id="PF00828">
    <property type="entry name" value="Ribosomal_L27A"/>
    <property type="match status" value="1"/>
</dbReference>
<dbReference type="Proteomes" id="UP000053239">
    <property type="component" value="Unassembled WGS sequence"/>
</dbReference>
<evidence type="ECO:0000313" key="6">
    <source>
        <dbReference type="EMBL" id="KMZ97485.1"/>
    </source>
</evidence>
<sequence length="368" mass="42539">MISCCRAVGGLALRRWLLVGPAPACKWHIRAAGVARGVANWAGTNGAAARGALNQRDDRLDRLDADVSPKVGKHFREAFHDGSEKNFECHPFNRRFAYSKRSFFPIEPRNLRTLGVNRQRKKKRGRGDKCPGKGIREKHKHRKSGRPNSRTFESGRTPLYRRLPKWPEAWLSRQKKNYDCLNISKLRYFIEKGRLDVRFPITQRHLHDCRCVKVKNGVKLFNVNDYPFPYKIHIEVASADQSSIDVIKKVGGTVTIVYMERINLRAHVKPFKFEVLPRTARPNLDMIHFLEKMRSRGCLVKYIKPLWLIEEEKRIINEMTEVEESSKLCPEGEQQEGGDEEEQQRRERLLQGYRLQNASGGDQRVAVG</sequence>
<proteinExistence type="inferred from homology"/>
<dbReference type="EMBL" id="KQ235532">
    <property type="protein sequence ID" value="KMZ97485.1"/>
    <property type="molecule type" value="Genomic_DNA"/>
</dbReference>
<dbReference type="InterPro" id="IPR036227">
    <property type="entry name" value="Ribosomal_uL15/eL18_sf"/>
</dbReference>
<feature type="region of interest" description="Disordered" evidence="4">
    <location>
        <begin position="116"/>
        <end position="155"/>
    </location>
</feature>
<dbReference type="InterPro" id="IPR021131">
    <property type="entry name" value="Ribosomal_uL15/eL18"/>
</dbReference>
<gene>
    <name evidence="6" type="ORF">PVNG_03919</name>
</gene>
<dbReference type="InterPro" id="IPR005749">
    <property type="entry name" value="Ribosomal_uL15_bac-type"/>
</dbReference>
<reference evidence="6 7" key="1">
    <citation type="submission" date="2011-09" db="EMBL/GenBank/DDBJ databases">
        <title>The Genome Sequence of Plasmodium vivax North Korean.</title>
        <authorList>
            <consortium name="The Broad Institute Genome Sequencing Platform"/>
            <consortium name="The Broad Institute Genome Sequencing Center for Infectious Disease"/>
            <person name="Neafsey D."/>
            <person name="Carlton J."/>
            <person name="Barnwell J."/>
            <person name="Collins W."/>
            <person name="Escalante A."/>
            <person name="Mullikin J."/>
            <person name="Saul A."/>
            <person name="Guigo R."/>
            <person name="Camara F."/>
            <person name="Young S.K."/>
            <person name="Zeng Q."/>
            <person name="Gargeya S."/>
            <person name="Fitzgerald M."/>
            <person name="Haas B."/>
            <person name="Abouelleil A."/>
            <person name="Alvarado L."/>
            <person name="Arachchi H.M."/>
            <person name="Berlin A."/>
            <person name="Brown A."/>
            <person name="Chapman S.B."/>
            <person name="Chen Z."/>
            <person name="Dunbar C."/>
            <person name="Freedman E."/>
            <person name="Gearin G."/>
            <person name="Gellesch M."/>
            <person name="Goldberg J."/>
            <person name="Griggs A."/>
            <person name="Gujja S."/>
            <person name="Heiman D."/>
            <person name="Howarth C."/>
            <person name="Larson L."/>
            <person name="Lui A."/>
            <person name="MacDonald P.J.P."/>
            <person name="Montmayeur A."/>
            <person name="Murphy C."/>
            <person name="Neiman D."/>
            <person name="Pearson M."/>
            <person name="Priest M."/>
            <person name="Roberts A."/>
            <person name="Saif S."/>
            <person name="Shea T."/>
            <person name="Shenoy N."/>
            <person name="Sisk P."/>
            <person name="Stolte C."/>
            <person name="Sykes S."/>
            <person name="Wortman J."/>
            <person name="Nusbaum C."/>
            <person name="Birren B."/>
        </authorList>
    </citation>
    <scope>NUCLEOTIDE SEQUENCE [LARGE SCALE GENOMIC DNA]</scope>
    <source>
        <strain evidence="6 7">North Korean</strain>
    </source>
</reference>
<feature type="domain" description="Large ribosomal subunit protein uL15/eL18" evidence="5">
    <location>
        <begin position="181"/>
        <end position="255"/>
    </location>
</feature>
<feature type="compositionally biased region" description="Acidic residues" evidence="4">
    <location>
        <begin position="333"/>
        <end position="342"/>
    </location>
</feature>
<dbReference type="AlphaFoldDB" id="A0A0J9TNU8"/>
<evidence type="ECO:0000313" key="7">
    <source>
        <dbReference type="Proteomes" id="UP000053239"/>
    </source>
</evidence>
<evidence type="ECO:0000259" key="5">
    <source>
        <dbReference type="Pfam" id="PF00828"/>
    </source>
</evidence>
<dbReference type="OrthoDB" id="361383at2759"/>
<evidence type="ECO:0000256" key="2">
    <source>
        <dbReference type="ARBA" id="ARBA00022980"/>
    </source>
</evidence>
<dbReference type="PANTHER" id="PTHR12934:SF11">
    <property type="entry name" value="LARGE RIBOSOMAL SUBUNIT PROTEIN UL15M"/>
    <property type="match status" value="1"/>
</dbReference>
<evidence type="ECO:0000256" key="3">
    <source>
        <dbReference type="ARBA" id="ARBA00023274"/>
    </source>
</evidence>
<dbReference type="SUPFAM" id="SSF52080">
    <property type="entry name" value="Ribosomal proteins L15p and L18e"/>
    <property type="match status" value="1"/>
</dbReference>